<comment type="caution">
    <text evidence="1">The sequence shown here is derived from an EMBL/GenBank/DDBJ whole genome shotgun (WGS) entry which is preliminary data.</text>
</comment>
<dbReference type="EMBL" id="JAVDXV010000001">
    <property type="protein sequence ID" value="MDR7330965.1"/>
    <property type="molecule type" value="Genomic_DNA"/>
</dbReference>
<reference evidence="1 2" key="1">
    <citation type="submission" date="2023-07" db="EMBL/GenBank/DDBJ databases">
        <title>Sorghum-associated microbial communities from plants grown in Nebraska, USA.</title>
        <authorList>
            <person name="Schachtman D."/>
        </authorList>
    </citation>
    <scope>NUCLEOTIDE SEQUENCE [LARGE SCALE GENOMIC DNA]</scope>
    <source>
        <strain evidence="1 2">BE316</strain>
    </source>
</reference>
<dbReference type="Proteomes" id="UP001180825">
    <property type="component" value="Unassembled WGS sequence"/>
</dbReference>
<proteinExistence type="predicted"/>
<evidence type="ECO:0000313" key="2">
    <source>
        <dbReference type="Proteomes" id="UP001180825"/>
    </source>
</evidence>
<dbReference type="RefSeq" id="WP_310323502.1">
    <property type="nucleotide sequence ID" value="NZ_JAVDXV010000001.1"/>
</dbReference>
<organism evidence="1 2">
    <name type="scientific">Roseateles asaccharophilus</name>
    <dbReference type="NCBI Taxonomy" id="582607"/>
    <lineage>
        <taxon>Bacteria</taxon>
        <taxon>Pseudomonadati</taxon>
        <taxon>Pseudomonadota</taxon>
        <taxon>Betaproteobacteria</taxon>
        <taxon>Burkholderiales</taxon>
        <taxon>Sphaerotilaceae</taxon>
        <taxon>Roseateles</taxon>
    </lineage>
</organism>
<name>A0ABU2A1R7_9BURK</name>
<accession>A0ABU2A1R7</accession>
<keyword evidence="2" id="KW-1185">Reference proteome</keyword>
<protein>
    <submittedName>
        <fullName evidence="1">Uncharacterized protein</fullName>
    </submittedName>
</protein>
<sequence>MLAAFVRKHWRADGAAAAMLSDISTLTVWIPRPSAMSEFDALAVQAGPVVRRQDATSH</sequence>
<evidence type="ECO:0000313" key="1">
    <source>
        <dbReference type="EMBL" id="MDR7330965.1"/>
    </source>
</evidence>
<gene>
    <name evidence="1" type="ORF">J2X21_000077</name>
</gene>